<organism evidence="1 2">
    <name type="scientific">Brevundimonas intermedia</name>
    <dbReference type="NCBI Taxonomy" id="74315"/>
    <lineage>
        <taxon>Bacteria</taxon>
        <taxon>Pseudomonadati</taxon>
        <taxon>Pseudomonadota</taxon>
        <taxon>Alphaproteobacteria</taxon>
        <taxon>Caulobacterales</taxon>
        <taxon>Caulobacteraceae</taxon>
        <taxon>Brevundimonas</taxon>
    </lineage>
</organism>
<comment type="caution">
    <text evidence="1">The sequence shown here is derived from an EMBL/GenBank/DDBJ whole genome shotgun (WGS) entry which is preliminary data.</text>
</comment>
<sequence>MADLTGRRQAGGFGHVAEGGRVGCRSWRRNKSRSLDGRWDDGLWSNWLSGDDDVRSRDGGVRRFRIVV</sequence>
<dbReference type="Proteomes" id="UP001143509">
    <property type="component" value="Unassembled WGS sequence"/>
</dbReference>
<gene>
    <name evidence="1" type="ORF">GCM10017620_08030</name>
</gene>
<reference evidence="1" key="1">
    <citation type="journal article" date="2014" name="Int. J. Syst. Evol. Microbiol.">
        <title>Complete genome of a new Firmicutes species belonging to the dominant human colonic microbiota ('Ruminococcus bicirculans') reveals two chromosomes and a selective capacity to utilize plant glucans.</title>
        <authorList>
            <consortium name="NISC Comparative Sequencing Program"/>
            <person name="Wegmann U."/>
            <person name="Louis P."/>
            <person name="Goesmann A."/>
            <person name="Henrissat B."/>
            <person name="Duncan S.H."/>
            <person name="Flint H.J."/>
        </authorList>
    </citation>
    <scope>NUCLEOTIDE SEQUENCE</scope>
    <source>
        <strain evidence="1">VKM B-1499</strain>
    </source>
</reference>
<evidence type="ECO:0000313" key="1">
    <source>
        <dbReference type="EMBL" id="GLK47830.1"/>
    </source>
</evidence>
<proteinExistence type="predicted"/>
<evidence type="ECO:0000313" key="2">
    <source>
        <dbReference type="Proteomes" id="UP001143509"/>
    </source>
</evidence>
<keyword evidence="2" id="KW-1185">Reference proteome</keyword>
<reference evidence="1" key="2">
    <citation type="submission" date="2023-01" db="EMBL/GenBank/DDBJ databases">
        <authorList>
            <person name="Sun Q."/>
            <person name="Evtushenko L."/>
        </authorList>
    </citation>
    <scope>NUCLEOTIDE SEQUENCE</scope>
    <source>
        <strain evidence="1">VKM B-1499</strain>
    </source>
</reference>
<name>A0ABQ5T4Z3_9CAUL</name>
<protein>
    <submittedName>
        <fullName evidence="1">Uncharacterized protein</fullName>
    </submittedName>
</protein>
<accession>A0ABQ5T4Z3</accession>
<dbReference type="EMBL" id="BSFD01000002">
    <property type="protein sequence ID" value="GLK47830.1"/>
    <property type="molecule type" value="Genomic_DNA"/>
</dbReference>